<proteinExistence type="predicted"/>
<gene>
    <name evidence="1" type="primary">LOC112287803</name>
</gene>
<name>A0A7I4A1R2_PHYPA</name>
<reference evidence="1" key="3">
    <citation type="submission" date="2020-12" db="UniProtKB">
        <authorList>
            <consortium name="EnsemblPlants"/>
        </authorList>
    </citation>
    <scope>IDENTIFICATION</scope>
</reference>
<dbReference type="EnsemblPlants" id="Pp3c10_23620V3.13">
    <property type="protein sequence ID" value="Pp3c10_23620V3.13"/>
    <property type="gene ID" value="Pp3c10_23620"/>
</dbReference>
<dbReference type="Gramene" id="Pp3c10_23620V3.13">
    <property type="protein sequence ID" value="Pp3c10_23620V3.13"/>
    <property type="gene ID" value="Pp3c10_23620"/>
</dbReference>
<evidence type="ECO:0000313" key="1">
    <source>
        <dbReference type="EnsemblPlants" id="Pp3c10_23620V3.13"/>
    </source>
</evidence>
<accession>A0A7I4A1R2</accession>
<organism evidence="1 2">
    <name type="scientific">Physcomitrium patens</name>
    <name type="common">Spreading-leaved earth moss</name>
    <name type="synonym">Physcomitrella patens</name>
    <dbReference type="NCBI Taxonomy" id="3218"/>
    <lineage>
        <taxon>Eukaryota</taxon>
        <taxon>Viridiplantae</taxon>
        <taxon>Streptophyta</taxon>
        <taxon>Embryophyta</taxon>
        <taxon>Bryophyta</taxon>
        <taxon>Bryophytina</taxon>
        <taxon>Bryopsida</taxon>
        <taxon>Funariidae</taxon>
        <taxon>Funariales</taxon>
        <taxon>Funariaceae</taxon>
        <taxon>Physcomitrium</taxon>
    </lineage>
</organism>
<dbReference type="AlphaFoldDB" id="A0A7I4A1R2"/>
<sequence length="135" mass="15582">MYWTTEFSIHIFPSIVNFRVMCSSSNELQRLLLITQENHHLHCSLDDAEYFVCNHTSLPDQKNPVNWYCIVAAAYNLKVHNRSSTVSEMRLTSLETPELIISPISLMEKALLKEIACGDMMLESYLKCSRLELLI</sequence>
<keyword evidence="2" id="KW-1185">Reference proteome</keyword>
<reference evidence="1 2" key="2">
    <citation type="journal article" date="2018" name="Plant J.">
        <title>The Physcomitrella patens chromosome-scale assembly reveals moss genome structure and evolution.</title>
        <authorList>
            <person name="Lang D."/>
            <person name="Ullrich K.K."/>
            <person name="Murat F."/>
            <person name="Fuchs J."/>
            <person name="Jenkins J."/>
            <person name="Haas F.B."/>
            <person name="Piednoel M."/>
            <person name="Gundlach H."/>
            <person name="Van Bel M."/>
            <person name="Meyberg R."/>
            <person name="Vives C."/>
            <person name="Morata J."/>
            <person name="Symeonidi A."/>
            <person name="Hiss M."/>
            <person name="Muchero W."/>
            <person name="Kamisugi Y."/>
            <person name="Saleh O."/>
            <person name="Blanc G."/>
            <person name="Decker E.L."/>
            <person name="van Gessel N."/>
            <person name="Grimwood J."/>
            <person name="Hayes R.D."/>
            <person name="Graham S.W."/>
            <person name="Gunter L.E."/>
            <person name="McDaniel S.F."/>
            <person name="Hoernstein S.N.W."/>
            <person name="Larsson A."/>
            <person name="Li F.W."/>
            <person name="Perroud P.F."/>
            <person name="Phillips J."/>
            <person name="Ranjan P."/>
            <person name="Rokshar D.S."/>
            <person name="Rothfels C.J."/>
            <person name="Schneider L."/>
            <person name="Shu S."/>
            <person name="Stevenson D.W."/>
            <person name="Thummler F."/>
            <person name="Tillich M."/>
            <person name="Villarreal Aguilar J.C."/>
            <person name="Widiez T."/>
            <person name="Wong G.K."/>
            <person name="Wymore A."/>
            <person name="Zhang Y."/>
            <person name="Zimmer A.D."/>
            <person name="Quatrano R.S."/>
            <person name="Mayer K.F.X."/>
            <person name="Goodstein D."/>
            <person name="Casacuberta J.M."/>
            <person name="Vandepoele K."/>
            <person name="Reski R."/>
            <person name="Cuming A.C."/>
            <person name="Tuskan G.A."/>
            <person name="Maumus F."/>
            <person name="Salse J."/>
            <person name="Schmutz J."/>
            <person name="Rensing S.A."/>
        </authorList>
    </citation>
    <scope>NUCLEOTIDE SEQUENCE [LARGE SCALE GENOMIC DNA]</scope>
    <source>
        <strain evidence="1 2">cv. Gransden 2004</strain>
    </source>
</reference>
<dbReference type="EMBL" id="ABEU02000010">
    <property type="status" value="NOT_ANNOTATED_CDS"/>
    <property type="molecule type" value="Genomic_DNA"/>
</dbReference>
<reference evidence="1 2" key="1">
    <citation type="journal article" date="2008" name="Science">
        <title>The Physcomitrella genome reveals evolutionary insights into the conquest of land by plants.</title>
        <authorList>
            <person name="Rensing S."/>
            <person name="Lang D."/>
            <person name="Zimmer A."/>
            <person name="Terry A."/>
            <person name="Salamov A."/>
            <person name="Shapiro H."/>
            <person name="Nishiyama T."/>
            <person name="Perroud P.-F."/>
            <person name="Lindquist E."/>
            <person name="Kamisugi Y."/>
            <person name="Tanahashi T."/>
            <person name="Sakakibara K."/>
            <person name="Fujita T."/>
            <person name="Oishi K."/>
            <person name="Shin-I T."/>
            <person name="Kuroki Y."/>
            <person name="Toyoda A."/>
            <person name="Suzuki Y."/>
            <person name="Hashimoto A."/>
            <person name="Yamaguchi K."/>
            <person name="Sugano A."/>
            <person name="Kohara Y."/>
            <person name="Fujiyama A."/>
            <person name="Anterola A."/>
            <person name="Aoki S."/>
            <person name="Ashton N."/>
            <person name="Barbazuk W.B."/>
            <person name="Barker E."/>
            <person name="Bennetzen J."/>
            <person name="Bezanilla M."/>
            <person name="Blankenship R."/>
            <person name="Cho S.H."/>
            <person name="Dutcher S."/>
            <person name="Estelle M."/>
            <person name="Fawcett J.A."/>
            <person name="Gundlach H."/>
            <person name="Hanada K."/>
            <person name="Heyl A."/>
            <person name="Hicks K.A."/>
            <person name="Hugh J."/>
            <person name="Lohr M."/>
            <person name="Mayer K."/>
            <person name="Melkozernov A."/>
            <person name="Murata T."/>
            <person name="Nelson D."/>
            <person name="Pils B."/>
            <person name="Prigge M."/>
            <person name="Reiss B."/>
            <person name="Renner T."/>
            <person name="Rombauts S."/>
            <person name="Rushton P."/>
            <person name="Sanderfoot A."/>
            <person name="Schween G."/>
            <person name="Shiu S.-H."/>
            <person name="Stueber K."/>
            <person name="Theodoulou F.L."/>
            <person name="Tu H."/>
            <person name="Van de Peer Y."/>
            <person name="Verrier P.J."/>
            <person name="Waters E."/>
            <person name="Wood A."/>
            <person name="Yang L."/>
            <person name="Cove D."/>
            <person name="Cuming A."/>
            <person name="Hasebe M."/>
            <person name="Lucas S."/>
            <person name="Mishler D.B."/>
            <person name="Reski R."/>
            <person name="Grigoriev I."/>
            <person name="Quatrano R.S."/>
            <person name="Boore J.L."/>
        </authorList>
    </citation>
    <scope>NUCLEOTIDE SEQUENCE [LARGE SCALE GENOMIC DNA]</scope>
    <source>
        <strain evidence="1 2">cv. Gransden 2004</strain>
    </source>
</reference>
<protein>
    <submittedName>
        <fullName evidence="1">Uncharacterized protein</fullName>
    </submittedName>
</protein>
<evidence type="ECO:0000313" key="2">
    <source>
        <dbReference type="Proteomes" id="UP000006727"/>
    </source>
</evidence>
<dbReference type="Proteomes" id="UP000006727">
    <property type="component" value="Chromosome 10"/>
</dbReference>